<dbReference type="Pfam" id="PF00534">
    <property type="entry name" value="Glycos_transf_1"/>
    <property type="match status" value="1"/>
</dbReference>
<dbReference type="Pfam" id="PF13439">
    <property type="entry name" value="Glyco_transf_4"/>
    <property type="match status" value="1"/>
</dbReference>
<dbReference type="SUPFAM" id="SSF53756">
    <property type="entry name" value="UDP-Glycosyltransferase/glycogen phosphorylase"/>
    <property type="match status" value="1"/>
</dbReference>
<proteinExistence type="predicted"/>
<dbReference type="STRING" id="1798392.A3A79_04795"/>
<dbReference type="EMBL" id="MFJV01000001">
    <property type="protein sequence ID" value="OGG24473.1"/>
    <property type="molecule type" value="Genomic_DNA"/>
</dbReference>
<sequence length="364" mass="41462">MKILILNWRDIKHPLAGGAEISTHEHAKGWVKAGHDVTLFTSSFPGAKEKEIIDGITAIRRGSHYTVHFFAFLYYLSQGKKFDMVVDEFHFIPFFTPLYVRKKKLAFIHETAEEVWFKNKTFPLNVIGFILEPFSFLFYGHIPFMTVSESTKRDLMRFRIPQQNIHVVNNGVTRISTNVRRGAYPIVMYLGRISDDKGIGDAIDAFAFVQKRHTNAELWIVGKEERKGQIQELKQKLKDLNIARSVEFFGFVTDKKKFDLLAQAWILLHPSIKEGWGLTVIEAASVGTPTVAYKTAGLSDSIQHEKTGILVSEKNPQKLALAVSVLCTNKKLYEKMSSSARVWSKQFNWGKSISQSLKLIHSLV</sequence>
<dbReference type="GO" id="GO:0016757">
    <property type="term" value="F:glycosyltransferase activity"/>
    <property type="evidence" value="ECO:0007669"/>
    <property type="project" value="InterPro"/>
</dbReference>
<evidence type="ECO:0000313" key="3">
    <source>
        <dbReference type="EMBL" id="OGG24473.1"/>
    </source>
</evidence>
<reference evidence="3 4" key="1">
    <citation type="journal article" date="2016" name="Nat. Commun.">
        <title>Thousands of microbial genomes shed light on interconnected biogeochemical processes in an aquifer system.</title>
        <authorList>
            <person name="Anantharaman K."/>
            <person name="Brown C.T."/>
            <person name="Hug L.A."/>
            <person name="Sharon I."/>
            <person name="Castelle C.J."/>
            <person name="Probst A.J."/>
            <person name="Thomas B.C."/>
            <person name="Singh A."/>
            <person name="Wilkins M.J."/>
            <person name="Karaoz U."/>
            <person name="Brodie E.L."/>
            <person name="Williams K.H."/>
            <person name="Hubbard S.S."/>
            <person name="Banfield J.F."/>
        </authorList>
    </citation>
    <scope>NUCLEOTIDE SEQUENCE [LARGE SCALE GENOMIC DNA]</scope>
</reference>
<evidence type="ECO:0008006" key="5">
    <source>
        <dbReference type="Google" id="ProtNLM"/>
    </source>
</evidence>
<comment type="caution">
    <text evidence="3">The sequence shown here is derived from an EMBL/GenBank/DDBJ whole genome shotgun (WGS) entry which is preliminary data.</text>
</comment>
<name>A0A1F6AJ62_9BACT</name>
<protein>
    <recommendedName>
        <fullName evidence="5">Glycosyl transferase family 1 domain-containing protein</fullName>
    </recommendedName>
</protein>
<dbReference type="InterPro" id="IPR050194">
    <property type="entry name" value="Glycosyltransferase_grp1"/>
</dbReference>
<dbReference type="PANTHER" id="PTHR45947:SF3">
    <property type="entry name" value="SULFOQUINOVOSYL TRANSFERASE SQD2"/>
    <property type="match status" value="1"/>
</dbReference>
<evidence type="ECO:0000259" key="1">
    <source>
        <dbReference type="Pfam" id="PF00534"/>
    </source>
</evidence>
<feature type="domain" description="Glycosyltransferase subfamily 4-like N-terminal" evidence="2">
    <location>
        <begin position="17"/>
        <end position="172"/>
    </location>
</feature>
<dbReference type="CDD" id="cd03801">
    <property type="entry name" value="GT4_PimA-like"/>
    <property type="match status" value="1"/>
</dbReference>
<feature type="domain" description="Glycosyl transferase family 1" evidence="1">
    <location>
        <begin position="182"/>
        <end position="342"/>
    </location>
</feature>
<dbReference type="Gene3D" id="3.40.50.2000">
    <property type="entry name" value="Glycogen Phosphorylase B"/>
    <property type="match status" value="2"/>
</dbReference>
<dbReference type="InterPro" id="IPR001296">
    <property type="entry name" value="Glyco_trans_1"/>
</dbReference>
<evidence type="ECO:0000313" key="4">
    <source>
        <dbReference type="Proteomes" id="UP000178759"/>
    </source>
</evidence>
<dbReference type="Proteomes" id="UP000178759">
    <property type="component" value="Unassembled WGS sequence"/>
</dbReference>
<dbReference type="PANTHER" id="PTHR45947">
    <property type="entry name" value="SULFOQUINOVOSYL TRANSFERASE SQD2"/>
    <property type="match status" value="1"/>
</dbReference>
<organism evidence="3 4">
    <name type="scientific">Candidatus Gottesmanbacteria bacterium RIFCSPLOWO2_01_FULL_43_11b</name>
    <dbReference type="NCBI Taxonomy" id="1798392"/>
    <lineage>
        <taxon>Bacteria</taxon>
        <taxon>Candidatus Gottesmaniibacteriota</taxon>
    </lineage>
</organism>
<gene>
    <name evidence="3" type="ORF">A3A79_04795</name>
</gene>
<accession>A0A1F6AJ62</accession>
<evidence type="ECO:0000259" key="2">
    <source>
        <dbReference type="Pfam" id="PF13439"/>
    </source>
</evidence>
<dbReference type="InterPro" id="IPR028098">
    <property type="entry name" value="Glyco_trans_4-like_N"/>
</dbReference>
<dbReference type="AlphaFoldDB" id="A0A1F6AJ62"/>